<dbReference type="PANTHER" id="PTHR10108">
    <property type="entry name" value="SAM-DEPENDENT METHYLTRANSFERASE"/>
    <property type="match status" value="1"/>
</dbReference>
<feature type="non-terminal residue" evidence="5">
    <location>
        <position position="1"/>
    </location>
</feature>
<comment type="caution">
    <text evidence="5">The sequence shown here is derived from an EMBL/GenBank/DDBJ whole genome shotgun (WGS) entry which is preliminary data.</text>
</comment>
<reference evidence="5 6" key="1">
    <citation type="journal article" date="2018" name="Front. Plant Sci.">
        <title>Red Clover (Trifolium pratense) and Zigzag Clover (T. medium) - A Picture of Genomic Similarities and Differences.</title>
        <authorList>
            <person name="Dluhosova J."/>
            <person name="Istvanek J."/>
            <person name="Nedelnik J."/>
            <person name="Repkova J."/>
        </authorList>
    </citation>
    <scope>NUCLEOTIDE SEQUENCE [LARGE SCALE GENOMIC DNA]</scope>
    <source>
        <strain evidence="6">cv. 10/8</strain>
        <tissue evidence="5">Leaf</tissue>
    </source>
</reference>
<comment type="subcellular location">
    <subcellularLocation>
        <location evidence="4">Membrane</location>
        <topology evidence="4">Single-pass type II membrane protein</topology>
    </subcellularLocation>
</comment>
<proteinExistence type="inferred from homology"/>
<name>A0A392P8C3_9FABA</name>
<keyword evidence="6" id="KW-1185">Reference proteome</keyword>
<dbReference type="GO" id="GO:0016020">
    <property type="term" value="C:membrane"/>
    <property type="evidence" value="ECO:0007669"/>
    <property type="project" value="UniProtKB-SubCell"/>
</dbReference>
<evidence type="ECO:0000313" key="5">
    <source>
        <dbReference type="EMBL" id="MCI07165.1"/>
    </source>
</evidence>
<dbReference type="EC" id="2.1.1.-" evidence="4"/>
<dbReference type="AlphaFoldDB" id="A0A392P8C3"/>
<dbReference type="Proteomes" id="UP000265520">
    <property type="component" value="Unassembled WGS sequence"/>
</dbReference>
<dbReference type="GO" id="GO:0008168">
    <property type="term" value="F:methyltransferase activity"/>
    <property type="evidence" value="ECO:0007669"/>
    <property type="project" value="UniProtKB-UniRule"/>
</dbReference>
<dbReference type="GO" id="GO:0005737">
    <property type="term" value="C:cytoplasm"/>
    <property type="evidence" value="ECO:0007669"/>
    <property type="project" value="TreeGrafter"/>
</dbReference>
<keyword evidence="3 4" id="KW-0325">Glycoprotein</keyword>
<sequence>VQPEEFYEDMHFWRSAVDNYWSLLTPLIFSDHPKRPGDEDPLPPYNMIRNVMDMSSNYGGLNAALLEEKKSVWVMNVVPARASNALPLILERGFAGVMHDW</sequence>
<keyword evidence="2 4" id="KW-0808">Transferase</keyword>
<protein>
    <recommendedName>
        <fullName evidence="4">Methyltransferase</fullName>
        <ecNumber evidence="4">2.1.1.-</ecNumber>
    </recommendedName>
</protein>
<dbReference type="PANTHER" id="PTHR10108:SF1083">
    <property type="entry name" value="METHYLTRANSFERASE PMT4-RELATED"/>
    <property type="match status" value="1"/>
</dbReference>
<evidence type="ECO:0000313" key="6">
    <source>
        <dbReference type="Proteomes" id="UP000265520"/>
    </source>
</evidence>
<dbReference type="Pfam" id="PF03141">
    <property type="entry name" value="Methyltransf_29"/>
    <property type="match status" value="1"/>
</dbReference>
<evidence type="ECO:0000256" key="1">
    <source>
        <dbReference type="ARBA" id="ARBA00022603"/>
    </source>
</evidence>
<accession>A0A392P8C3</accession>
<keyword evidence="1 4" id="KW-0489">Methyltransferase</keyword>
<evidence type="ECO:0000256" key="3">
    <source>
        <dbReference type="ARBA" id="ARBA00023180"/>
    </source>
</evidence>
<evidence type="ECO:0000256" key="4">
    <source>
        <dbReference type="RuleBase" id="RU366043"/>
    </source>
</evidence>
<organism evidence="5 6">
    <name type="scientific">Trifolium medium</name>
    <dbReference type="NCBI Taxonomy" id="97028"/>
    <lineage>
        <taxon>Eukaryota</taxon>
        <taxon>Viridiplantae</taxon>
        <taxon>Streptophyta</taxon>
        <taxon>Embryophyta</taxon>
        <taxon>Tracheophyta</taxon>
        <taxon>Spermatophyta</taxon>
        <taxon>Magnoliopsida</taxon>
        <taxon>eudicotyledons</taxon>
        <taxon>Gunneridae</taxon>
        <taxon>Pentapetalae</taxon>
        <taxon>rosids</taxon>
        <taxon>fabids</taxon>
        <taxon>Fabales</taxon>
        <taxon>Fabaceae</taxon>
        <taxon>Papilionoideae</taxon>
        <taxon>50 kb inversion clade</taxon>
        <taxon>NPAAA clade</taxon>
        <taxon>Hologalegina</taxon>
        <taxon>IRL clade</taxon>
        <taxon>Trifolieae</taxon>
        <taxon>Trifolium</taxon>
    </lineage>
</organism>
<dbReference type="InterPro" id="IPR004159">
    <property type="entry name" value="Put_SAM_MeTrfase"/>
</dbReference>
<comment type="similarity">
    <text evidence="4">Belongs to the methyltransferase superfamily.</text>
</comment>
<dbReference type="EMBL" id="LXQA010064429">
    <property type="protein sequence ID" value="MCI07165.1"/>
    <property type="molecule type" value="Genomic_DNA"/>
</dbReference>
<keyword evidence="4" id="KW-0735">Signal-anchor</keyword>
<dbReference type="GO" id="GO:0032259">
    <property type="term" value="P:methylation"/>
    <property type="evidence" value="ECO:0007669"/>
    <property type="project" value="UniProtKB-KW"/>
</dbReference>
<keyword evidence="4" id="KW-0812">Transmembrane</keyword>
<evidence type="ECO:0000256" key="2">
    <source>
        <dbReference type="ARBA" id="ARBA00022679"/>
    </source>
</evidence>